<comment type="caution">
    <text evidence="1">The sequence shown here is derived from an EMBL/GenBank/DDBJ whole genome shotgun (WGS) entry which is preliminary data.</text>
</comment>
<organism evidence="1 2">
    <name type="scientific">Leptospira borgpetersenii serovar Hardjo-bovis str. Sponselee</name>
    <dbReference type="NCBI Taxonomy" id="1303729"/>
    <lineage>
        <taxon>Bacteria</taxon>
        <taxon>Pseudomonadati</taxon>
        <taxon>Spirochaetota</taxon>
        <taxon>Spirochaetia</taxon>
        <taxon>Leptospirales</taxon>
        <taxon>Leptospiraceae</taxon>
        <taxon>Leptospira</taxon>
    </lineage>
</organism>
<dbReference type="Proteomes" id="UP000011873">
    <property type="component" value="Unassembled WGS sequence"/>
</dbReference>
<reference evidence="1 2" key="1">
    <citation type="submission" date="2013-01" db="EMBL/GenBank/DDBJ databases">
        <authorList>
            <person name="Harkins D.M."/>
            <person name="Durkin A.S."/>
            <person name="Brinkac L.M."/>
            <person name="Haft D.H."/>
            <person name="Selengut J.D."/>
            <person name="Sanka R."/>
            <person name="DePew J."/>
            <person name="Purushe J."/>
            <person name="Galloway R.L."/>
            <person name="Vinetz J.M."/>
            <person name="Sutton G.G."/>
            <person name="Nierman W.C."/>
            <person name="Fouts D.E."/>
        </authorList>
    </citation>
    <scope>NUCLEOTIDE SEQUENCE [LARGE SCALE GENOMIC DNA]</scope>
    <source>
        <strain evidence="1 2">Sponselee CDC</strain>
    </source>
</reference>
<protein>
    <submittedName>
        <fullName evidence="1">Uncharacterized protein</fullName>
    </submittedName>
</protein>
<proteinExistence type="predicted"/>
<dbReference type="PATRIC" id="fig|1218567.3.peg.3354"/>
<accession>M6BLH9</accession>
<dbReference type="EMBL" id="ANMU01000130">
    <property type="protein sequence ID" value="EMJ79426.1"/>
    <property type="molecule type" value="Genomic_DNA"/>
</dbReference>
<sequence>MRSIVLFSWYIWKNFPNVPLISVVSPILPTNRKFSTGFFKPYFYFPIFRKIKRICYPPQIGE</sequence>
<dbReference type="AlphaFoldDB" id="M6BLH9"/>
<evidence type="ECO:0000313" key="2">
    <source>
        <dbReference type="Proteomes" id="UP000011873"/>
    </source>
</evidence>
<gene>
    <name evidence="1" type="ORF">LEP1GSC016_0666</name>
</gene>
<evidence type="ECO:0000313" key="1">
    <source>
        <dbReference type="EMBL" id="EMJ79426.1"/>
    </source>
</evidence>
<name>M6BLH9_LEPBO</name>